<evidence type="ECO:0000313" key="3">
    <source>
        <dbReference type="Proteomes" id="UP000314294"/>
    </source>
</evidence>
<dbReference type="Proteomes" id="UP000314294">
    <property type="component" value="Unassembled WGS sequence"/>
</dbReference>
<dbReference type="EMBL" id="SRLO01001292">
    <property type="protein sequence ID" value="TNN39291.1"/>
    <property type="molecule type" value="Genomic_DNA"/>
</dbReference>
<proteinExistence type="predicted"/>
<comment type="caution">
    <text evidence="2">The sequence shown here is derived from an EMBL/GenBank/DDBJ whole genome shotgun (WGS) entry which is preliminary data.</text>
</comment>
<organism evidence="2 3">
    <name type="scientific">Liparis tanakae</name>
    <name type="common">Tanaka's snailfish</name>
    <dbReference type="NCBI Taxonomy" id="230148"/>
    <lineage>
        <taxon>Eukaryota</taxon>
        <taxon>Metazoa</taxon>
        <taxon>Chordata</taxon>
        <taxon>Craniata</taxon>
        <taxon>Vertebrata</taxon>
        <taxon>Euteleostomi</taxon>
        <taxon>Actinopterygii</taxon>
        <taxon>Neopterygii</taxon>
        <taxon>Teleostei</taxon>
        <taxon>Neoteleostei</taxon>
        <taxon>Acanthomorphata</taxon>
        <taxon>Eupercaria</taxon>
        <taxon>Perciformes</taxon>
        <taxon>Cottioidei</taxon>
        <taxon>Cottales</taxon>
        <taxon>Liparidae</taxon>
        <taxon>Liparis</taxon>
    </lineage>
</organism>
<sequence>MKRYLRVSPPETGSAVLRDSNPAEAIVNINAGCDVAGVALGSRSRDYKHDAAVARTSADARLTTTLLTPDPNPPPCRREAVSGFDQ</sequence>
<dbReference type="AlphaFoldDB" id="A0A4Z2FE87"/>
<reference evidence="2 3" key="1">
    <citation type="submission" date="2019-03" db="EMBL/GenBank/DDBJ databases">
        <title>First draft genome of Liparis tanakae, snailfish: a comprehensive survey of snailfish specific genes.</title>
        <authorList>
            <person name="Kim W."/>
            <person name="Song I."/>
            <person name="Jeong J.-H."/>
            <person name="Kim D."/>
            <person name="Kim S."/>
            <person name="Ryu S."/>
            <person name="Song J.Y."/>
            <person name="Lee S.K."/>
        </authorList>
    </citation>
    <scope>NUCLEOTIDE SEQUENCE [LARGE SCALE GENOMIC DNA]</scope>
    <source>
        <tissue evidence="2">Muscle</tissue>
    </source>
</reference>
<accession>A0A4Z2FE87</accession>
<protein>
    <submittedName>
        <fullName evidence="2">Uncharacterized protein</fullName>
    </submittedName>
</protein>
<gene>
    <name evidence="2" type="ORF">EYF80_050540</name>
</gene>
<evidence type="ECO:0000313" key="2">
    <source>
        <dbReference type="EMBL" id="TNN39291.1"/>
    </source>
</evidence>
<keyword evidence="3" id="KW-1185">Reference proteome</keyword>
<feature type="region of interest" description="Disordered" evidence="1">
    <location>
        <begin position="62"/>
        <end position="86"/>
    </location>
</feature>
<evidence type="ECO:0000256" key="1">
    <source>
        <dbReference type="SAM" id="MobiDB-lite"/>
    </source>
</evidence>
<name>A0A4Z2FE87_9TELE</name>